<feature type="compositionally biased region" description="Low complexity" evidence="2">
    <location>
        <begin position="86"/>
        <end position="107"/>
    </location>
</feature>
<organism evidence="4 5">
    <name type="scientific">Spirodela intermedia</name>
    <name type="common">Intermediate duckweed</name>
    <dbReference type="NCBI Taxonomy" id="51605"/>
    <lineage>
        <taxon>Eukaryota</taxon>
        <taxon>Viridiplantae</taxon>
        <taxon>Streptophyta</taxon>
        <taxon>Embryophyta</taxon>
        <taxon>Tracheophyta</taxon>
        <taxon>Spermatophyta</taxon>
        <taxon>Magnoliopsida</taxon>
        <taxon>Liliopsida</taxon>
        <taxon>Araceae</taxon>
        <taxon>Lemnoideae</taxon>
        <taxon>Spirodela</taxon>
    </lineage>
</organism>
<name>A0A7I8LBR2_SPIIN</name>
<dbReference type="InterPro" id="IPR000571">
    <property type="entry name" value="Znf_CCCH"/>
</dbReference>
<gene>
    <name evidence="4" type="ORF">SI8410_13018117</name>
</gene>
<proteinExistence type="predicted"/>
<dbReference type="EMBL" id="LR746276">
    <property type="protein sequence ID" value="CAA7407439.1"/>
    <property type="molecule type" value="Genomic_DNA"/>
</dbReference>
<evidence type="ECO:0000256" key="1">
    <source>
        <dbReference type="PROSITE-ProRule" id="PRU00723"/>
    </source>
</evidence>
<dbReference type="GO" id="GO:0008270">
    <property type="term" value="F:zinc ion binding"/>
    <property type="evidence" value="ECO:0007669"/>
    <property type="project" value="UniProtKB-KW"/>
</dbReference>
<protein>
    <recommendedName>
        <fullName evidence="3">C3H1-type domain-containing protein</fullName>
    </recommendedName>
</protein>
<feature type="region of interest" description="Disordered" evidence="2">
    <location>
        <begin position="76"/>
        <end position="140"/>
    </location>
</feature>
<dbReference type="Proteomes" id="UP000663760">
    <property type="component" value="Chromosome 13"/>
</dbReference>
<keyword evidence="1" id="KW-0479">Metal-binding</keyword>
<keyword evidence="1" id="KW-0863">Zinc-finger</keyword>
<feature type="zinc finger region" description="C3H1-type" evidence="1">
    <location>
        <begin position="27"/>
        <end position="53"/>
    </location>
</feature>
<accession>A0A7I8LBR2</accession>
<sequence length="338" mass="37059">MRPPYCLEHKCQRTRSDGRLCFNEGHGKPQLCLRSVSAHCQYGDRCKFLHTTQQQPKASTVGFGVQNTSPFLSISQQSQQQRPNPFGFGVQSVSHSVGSHSPSQPQPFINKWTRSSSAAASTKPSKQADAQTQGAHQMPSDIVGDVSYEELRAAAYEDARKGLSLQTIVERERNLLNIKLLEFDNLRQKPHVILQSPISARPSFPPVISHNATSVTPQSHTTPFISSFSQPGAQASSFQVQNQTSSVFGMKFGPSDLSLGTSLPTQASQFSLPVQPMQNSNNSTFRLPGRPDDQTITGNVVSQPLASGPPVESKQEINAEDCAIWLKKEWEIGEKRGC</sequence>
<evidence type="ECO:0000256" key="2">
    <source>
        <dbReference type="SAM" id="MobiDB-lite"/>
    </source>
</evidence>
<evidence type="ECO:0000313" key="5">
    <source>
        <dbReference type="Proteomes" id="UP000663760"/>
    </source>
</evidence>
<evidence type="ECO:0000313" key="4">
    <source>
        <dbReference type="EMBL" id="CAA7407439.1"/>
    </source>
</evidence>
<feature type="domain" description="C3H1-type" evidence="3">
    <location>
        <begin position="27"/>
        <end position="53"/>
    </location>
</feature>
<evidence type="ECO:0000259" key="3">
    <source>
        <dbReference type="PROSITE" id="PS50103"/>
    </source>
</evidence>
<dbReference type="AlphaFoldDB" id="A0A7I8LBR2"/>
<keyword evidence="1" id="KW-0862">Zinc</keyword>
<dbReference type="OrthoDB" id="250836at2759"/>
<dbReference type="PROSITE" id="PS50103">
    <property type="entry name" value="ZF_C3H1"/>
    <property type="match status" value="1"/>
</dbReference>
<reference evidence="4" key="1">
    <citation type="submission" date="2020-02" db="EMBL/GenBank/DDBJ databases">
        <authorList>
            <person name="Scholz U."/>
            <person name="Mascher M."/>
            <person name="Fiebig A."/>
        </authorList>
    </citation>
    <scope>NUCLEOTIDE SEQUENCE</scope>
</reference>
<keyword evidence="5" id="KW-1185">Reference proteome</keyword>
<feature type="compositionally biased region" description="Polar residues" evidence="2">
    <location>
        <begin position="122"/>
        <end position="135"/>
    </location>
</feature>